<keyword evidence="7" id="KW-0998">Cell outer membrane</keyword>
<comment type="subcellular location">
    <subcellularLocation>
        <location evidence="1">Cell envelope</location>
    </subcellularLocation>
    <subcellularLocation>
        <location evidence="2">Cell outer membrane</location>
    </subcellularLocation>
    <subcellularLocation>
        <location evidence="3">Secreted</location>
    </subcellularLocation>
</comment>
<feature type="domain" description="Peptidase C-terminal archaeal/bacterial" evidence="9">
    <location>
        <begin position="396"/>
        <end position="462"/>
    </location>
</feature>
<dbReference type="Gene3D" id="2.60.120.380">
    <property type="match status" value="1"/>
</dbReference>
<evidence type="ECO:0000256" key="3">
    <source>
        <dbReference type="ARBA" id="ARBA00004613"/>
    </source>
</evidence>
<dbReference type="Pfam" id="PF02415">
    <property type="entry name" value="Chlam_PMP"/>
    <property type="match status" value="1"/>
</dbReference>
<evidence type="ECO:0000259" key="9">
    <source>
        <dbReference type="Pfam" id="PF04151"/>
    </source>
</evidence>
<keyword evidence="4" id="KW-0964">Secreted</keyword>
<gene>
    <name evidence="10" type="ORF">DFR28_10651</name>
</gene>
<dbReference type="SUPFAM" id="SSF51126">
    <property type="entry name" value="Pectin lyase-like"/>
    <property type="match status" value="1"/>
</dbReference>
<evidence type="ECO:0000256" key="1">
    <source>
        <dbReference type="ARBA" id="ARBA00004196"/>
    </source>
</evidence>
<evidence type="ECO:0000256" key="2">
    <source>
        <dbReference type="ARBA" id="ARBA00004442"/>
    </source>
</evidence>
<evidence type="ECO:0000256" key="5">
    <source>
        <dbReference type="ARBA" id="ARBA00022729"/>
    </source>
</evidence>
<protein>
    <submittedName>
        <fullName evidence="10">Pre-peptidase</fullName>
    </submittedName>
</protein>
<feature type="chain" id="PRO_5017277866" evidence="8">
    <location>
        <begin position="25"/>
        <end position="499"/>
    </location>
</feature>
<evidence type="ECO:0000256" key="8">
    <source>
        <dbReference type="SAM" id="SignalP"/>
    </source>
</evidence>
<dbReference type="InterPro" id="IPR003368">
    <property type="entry name" value="POMP_repeat"/>
</dbReference>
<organism evidence="10 11">
    <name type="scientific">Arenicella xantha</name>
    <dbReference type="NCBI Taxonomy" id="644221"/>
    <lineage>
        <taxon>Bacteria</taxon>
        <taxon>Pseudomonadati</taxon>
        <taxon>Pseudomonadota</taxon>
        <taxon>Gammaproteobacteria</taxon>
        <taxon>Arenicellales</taxon>
        <taxon>Arenicellaceae</taxon>
        <taxon>Arenicella</taxon>
    </lineage>
</organism>
<keyword evidence="11" id="KW-1185">Reference proteome</keyword>
<feature type="signal peptide" evidence="8">
    <location>
        <begin position="1"/>
        <end position="24"/>
    </location>
</feature>
<evidence type="ECO:0000256" key="4">
    <source>
        <dbReference type="ARBA" id="ARBA00022525"/>
    </source>
</evidence>
<dbReference type="EMBL" id="QNRT01000006">
    <property type="protein sequence ID" value="RBP48565.1"/>
    <property type="molecule type" value="Genomic_DNA"/>
</dbReference>
<name>A0A395JII3_9GAMM</name>
<dbReference type="NCBIfam" id="NF041518">
    <property type="entry name" value="choice_anch_Q"/>
    <property type="match status" value="1"/>
</dbReference>
<dbReference type="RefSeq" id="WP_113955597.1">
    <property type="nucleotide sequence ID" value="NZ_QNRT01000006.1"/>
</dbReference>
<dbReference type="OrthoDB" id="6772040at2"/>
<accession>A0A395JII3</accession>
<dbReference type="InterPro" id="IPR011050">
    <property type="entry name" value="Pectin_lyase_fold/virulence"/>
</dbReference>
<dbReference type="GO" id="GO:0005576">
    <property type="term" value="C:extracellular region"/>
    <property type="evidence" value="ECO:0007669"/>
    <property type="project" value="UniProtKB-SubCell"/>
</dbReference>
<keyword evidence="6" id="KW-0472">Membrane</keyword>
<dbReference type="SUPFAM" id="SSF89260">
    <property type="entry name" value="Collagen-binding domain"/>
    <property type="match status" value="1"/>
</dbReference>
<dbReference type="Proteomes" id="UP000253083">
    <property type="component" value="Unassembled WGS sequence"/>
</dbReference>
<dbReference type="InParanoid" id="A0A395JII3"/>
<dbReference type="InterPro" id="IPR059226">
    <property type="entry name" value="Choice_anch_Q_dom"/>
</dbReference>
<keyword evidence="5 8" id="KW-0732">Signal</keyword>
<dbReference type="Pfam" id="PF04151">
    <property type="entry name" value="PPC"/>
    <property type="match status" value="1"/>
</dbReference>
<comment type="caution">
    <text evidence="10">The sequence shown here is derived from an EMBL/GenBank/DDBJ whole genome shotgun (WGS) entry which is preliminary data.</text>
</comment>
<evidence type="ECO:0000256" key="7">
    <source>
        <dbReference type="ARBA" id="ARBA00023237"/>
    </source>
</evidence>
<sequence>MISMKTFRLVSLLACACASQWAFAFTVDVSSQAELNAAIVDFNDEVSGIHTINLIDNITLASALTAINNGSSSPRLVVSGFDILNTSKVLDGASSHRILTISGNSNVRIENLFLKNGRATSGGAILLSAGATLGVVSSQFESNSATAGDGGAIRNDGGDLRIFTSTFKSNSSVGGQGGGAIKSTDGFLSVEFSTFVDNSAGSSATRGGGIFIRGNSGTTSYIARSTFYNNSASFGGGISADGSSPGYVKVALSNNVFADNASNDCVVDGSDQVIDQGNNVIKSTGFGACDLVDNTNSNQIGSDPLLVGLGFFGGPTETVPLSISSPAIDAGTLNFIDAIDQRGVSRRLDAPDVGAFEYLKADVLEPNNDLLSAYELTANESFTELNIGDHEVHSQDVDYFRLPLRSQQQVNIEVLFNHDAGDLDAYLLDASQVQIASSDSTTDNEFITFTAPADGDYFLRIAGYSNARNHYDLAIETLEVEDLCIVLKSKSSNVISFCL</sequence>
<proteinExistence type="predicted"/>
<dbReference type="AlphaFoldDB" id="A0A395JII3"/>
<dbReference type="GO" id="GO:0009279">
    <property type="term" value="C:cell outer membrane"/>
    <property type="evidence" value="ECO:0007669"/>
    <property type="project" value="UniProtKB-SubCell"/>
</dbReference>
<evidence type="ECO:0000256" key="6">
    <source>
        <dbReference type="ARBA" id="ARBA00023136"/>
    </source>
</evidence>
<reference evidence="10 11" key="1">
    <citation type="submission" date="2018-06" db="EMBL/GenBank/DDBJ databases">
        <title>Genomic Encyclopedia of Type Strains, Phase IV (KMG-IV): sequencing the most valuable type-strain genomes for metagenomic binning, comparative biology and taxonomic classification.</title>
        <authorList>
            <person name="Goeker M."/>
        </authorList>
    </citation>
    <scope>NUCLEOTIDE SEQUENCE [LARGE SCALE GENOMIC DNA]</scope>
    <source>
        <strain evidence="10 11">DSM 24032</strain>
    </source>
</reference>
<dbReference type="InterPro" id="IPR007280">
    <property type="entry name" value="Peptidase_C_arc/bac"/>
</dbReference>
<evidence type="ECO:0000313" key="11">
    <source>
        <dbReference type="Proteomes" id="UP000253083"/>
    </source>
</evidence>
<evidence type="ECO:0000313" key="10">
    <source>
        <dbReference type="EMBL" id="RBP48565.1"/>
    </source>
</evidence>